<protein>
    <submittedName>
        <fullName evidence="1">Uncharacterized protein</fullName>
    </submittedName>
</protein>
<dbReference type="AlphaFoldDB" id="A0A1L8SY55"/>
<dbReference type="RefSeq" id="WP_071861396.1">
    <property type="nucleotide sequence ID" value="NZ_CAURXW010000029.1"/>
</dbReference>
<dbReference type="EMBL" id="JXKM01000002">
    <property type="protein sequence ID" value="OJG36985.1"/>
    <property type="molecule type" value="Genomic_DNA"/>
</dbReference>
<keyword evidence="2" id="KW-1185">Reference proteome</keyword>
<dbReference type="STRING" id="319970.RV00_GL001430"/>
<organism evidence="1 2">
    <name type="scientific">Enterococcus devriesei</name>
    <dbReference type="NCBI Taxonomy" id="319970"/>
    <lineage>
        <taxon>Bacteria</taxon>
        <taxon>Bacillati</taxon>
        <taxon>Bacillota</taxon>
        <taxon>Bacilli</taxon>
        <taxon>Lactobacillales</taxon>
        <taxon>Enterococcaceae</taxon>
        <taxon>Enterococcus</taxon>
    </lineage>
</organism>
<reference evidence="1 2" key="1">
    <citation type="submission" date="2014-12" db="EMBL/GenBank/DDBJ databases">
        <title>Draft genome sequences of 29 type strains of Enterococci.</title>
        <authorList>
            <person name="Zhong Z."/>
            <person name="Sun Z."/>
            <person name="Liu W."/>
            <person name="Zhang W."/>
            <person name="Zhang H."/>
        </authorList>
    </citation>
    <scope>NUCLEOTIDE SEQUENCE [LARGE SCALE GENOMIC DNA]</scope>
    <source>
        <strain evidence="1 2">DSM 22802</strain>
    </source>
</reference>
<evidence type="ECO:0000313" key="1">
    <source>
        <dbReference type="EMBL" id="OJG36985.1"/>
    </source>
</evidence>
<sequence>MNKRQRKKQAYKQYIRAIFEGYEQMLEDSSLKELHFSYLKETTYLERDSQGKIHFTTKEK</sequence>
<proteinExistence type="predicted"/>
<name>A0A1L8SY55_9ENTE</name>
<accession>A0A1L8SY55</accession>
<dbReference type="OrthoDB" id="2194543at2"/>
<gene>
    <name evidence="1" type="ORF">RV00_GL001430</name>
</gene>
<evidence type="ECO:0000313" key="2">
    <source>
        <dbReference type="Proteomes" id="UP000183700"/>
    </source>
</evidence>
<dbReference type="Proteomes" id="UP000183700">
    <property type="component" value="Unassembled WGS sequence"/>
</dbReference>
<comment type="caution">
    <text evidence="1">The sequence shown here is derived from an EMBL/GenBank/DDBJ whole genome shotgun (WGS) entry which is preliminary data.</text>
</comment>